<gene>
    <name evidence="1" type="ORF">VSU01S_20500</name>
</gene>
<comment type="caution">
    <text evidence="1">The sequence shown here is derived from an EMBL/GenBank/DDBJ whole genome shotgun (WGS) entry which is preliminary data.</text>
</comment>
<proteinExistence type="predicted"/>
<keyword evidence="2" id="KW-1185">Reference proteome</keyword>
<dbReference type="PROSITE" id="PS51257">
    <property type="entry name" value="PROKAR_LIPOPROTEIN"/>
    <property type="match status" value="1"/>
</dbReference>
<evidence type="ECO:0000313" key="1">
    <source>
        <dbReference type="EMBL" id="GEM79805.1"/>
    </source>
</evidence>
<reference evidence="1 2" key="1">
    <citation type="submission" date="2019-07" db="EMBL/GenBank/DDBJ databases">
        <title>Whole genome shotgun sequence of Vibrio superstes NBRC 103154.</title>
        <authorList>
            <person name="Hosoyama A."/>
            <person name="Uohara A."/>
            <person name="Ohji S."/>
            <person name="Ichikawa N."/>
        </authorList>
    </citation>
    <scope>NUCLEOTIDE SEQUENCE [LARGE SCALE GENOMIC DNA]</scope>
    <source>
        <strain evidence="1 2">NBRC 103154</strain>
    </source>
</reference>
<accession>A0A511QR34</accession>
<dbReference type="AlphaFoldDB" id="A0A511QR34"/>
<sequence length="712" mass="78791">MIKIIKYASGAAVLALLGGCNSTSNDDEPQPIEKERKSLLVMIDGTRFEALLNANTPNLDKLSIQQAYTGGISGTLSQSGTSTVEGESTLWTGSWHTIQKSGENGFQTVWEHLKNDKEEFQIGLYPNWPIFDYINFNLSNIEHKHAFRTGTDRPSEHENSKVLADKILSGDYHSLFTTIDMVDYSGHCNYGNSGGAWSDDYVTTIEEADQIFGYMLDAIEQREAQFDEEWLVIVAPDHGFNRQKDNGSVDCAHGSQDIDAKKIWVASSHAELLNEQFTSPLKSVGNRDKDGIYRYIAQTDVTPTLLTWHDVEIQPEWGIEGTPLIGDIGVRGLFVDIEQESNELDIVFTPSNNLPVQVLINGDELAVIDDITIGELYSFSPSLDHLSSGNHQLTFTLINNNIPKSITASVTIIEDVDYDTLPFQSISALYTFDDDLTSNAINGGVDLSTTGEPEITSAPGKYHSSLHHIRNFNQDLLFEDVITNTDKFTFSLWFVGDGTSYDPAVMTNKRWASSANGMILAQLNDSLKLQVGIDGEGSCCFVQLPYTATTDENNLKWNLLVASVDKTAPWSNNEGFGVMTFGVYDGEGKLHFGSVDLTGSRNQTIHTGLPWLINNDHAQSYNNGHAAVVDELTIWEGVAFSPGQIVALGLSETSLAHKVSETNESSVYRMPAEKTLTNYIGAKPNLTESEQAAEAFWQRRRQMEELNSQLMR</sequence>
<dbReference type="EMBL" id="BJXK01000007">
    <property type="protein sequence ID" value="GEM79805.1"/>
    <property type="molecule type" value="Genomic_DNA"/>
</dbReference>
<dbReference type="InterPro" id="IPR017850">
    <property type="entry name" value="Alkaline_phosphatase_core_sf"/>
</dbReference>
<protein>
    <recommendedName>
        <fullName evidence="3">Nucleotide pyrophosphatase</fullName>
    </recommendedName>
</protein>
<organism evidence="1 2">
    <name type="scientific">Vibrio superstes NBRC 103154</name>
    <dbReference type="NCBI Taxonomy" id="1219062"/>
    <lineage>
        <taxon>Bacteria</taxon>
        <taxon>Pseudomonadati</taxon>
        <taxon>Pseudomonadota</taxon>
        <taxon>Gammaproteobacteria</taxon>
        <taxon>Vibrionales</taxon>
        <taxon>Vibrionaceae</taxon>
        <taxon>Vibrio</taxon>
    </lineage>
</organism>
<dbReference type="Gene3D" id="2.60.120.200">
    <property type="match status" value="1"/>
</dbReference>
<evidence type="ECO:0000313" key="2">
    <source>
        <dbReference type="Proteomes" id="UP000321113"/>
    </source>
</evidence>
<evidence type="ECO:0008006" key="3">
    <source>
        <dbReference type="Google" id="ProtNLM"/>
    </source>
</evidence>
<name>A0A511QR34_9VIBR</name>
<dbReference type="SUPFAM" id="SSF53649">
    <property type="entry name" value="Alkaline phosphatase-like"/>
    <property type="match status" value="1"/>
</dbReference>
<dbReference type="Proteomes" id="UP000321113">
    <property type="component" value="Unassembled WGS sequence"/>
</dbReference>
<dbReference type="OrthoDB" id="1956004at2"/>
<dbReference type="Gene3D" id="3.40.720.10">
    <property type="entry name" value="Alkaline Phosphatase, subunit A"/>
    <property type="match status" value="1"/>
</dbReference>
<dbReference type="RefSeq" id="WP_119009984.1">
    <property type="nucleotide sequence ID" value="NZ_BJXK01000007.1"/>
</dbReference>